<sequence length="121" mass="13443">MTVRAPDDDRRAATIAALSGRFPISAIDDRGTEWRVRRHEVTSVEHGPCRRDLSVDAPSGLLRQGLIFGRMTIFCLDVLQHPAHGRLRAVIRYDHGRGDRIPRSEAHGGTGLVAEAARLER</sequence>
<dbReference type="EMBL" id="SSND01000004">
    <property type="protein sequence ID" value="THD82180.1"/>
    <property type="molecule type" value="Genomic_DNA"/>
</dbReference>
<evidence type="ECO:0000313" key="1">
    <source>
        <dbReference type="EMBL" id="THD82180.1"/>
    </source>
</evidence>
<keyword evidence="2" id="KW-1185">Reference proteome</keyword>
<proteinExistence type="predicted"/>
<name>A0A4S3MKV1_9RHOB</name>
<reference evidence="1 2" key="1">
    <citation type="submission" date="2019-04" db="EMBL/GenBank/DDBJ databases">
        <title>Draft genome sequence of Gemmobacter aestuarii sp. nov.</title>
        <authorList>
            <person name="Hameed A."/>
            <person name="Lin S.-Y."/>
            <person name="Shahina M."/>
            <person name="Lai W.-A."/>
            <person name="Young C.-C."/>
        </authorList>
    </citation>
    <scope>NUCLEOTIDE SEQUENCE [LARGE SCALE GENOMIC DNA]</scope>
    <source>
        <strain evidence="1 2">CC-PW-75</strain>
    </source>
</reference>
<gene>
    <name evidence="1" type="ORF">E7811_13960</name>
</gene>
<protein>
    <submittedName>
        <fullName evidence="1">Uncharacterized protein</fullName>
    </submittedName>
</protein>
<dbReference type="AlphaFoldDB" id="A0A4S3MKV1"/>
<evidence type="ECO:0000313" key="2">
    <source>
        <dbReference type="Proteomes" id="UP000309450"/>
    </source>
</evidence>
<organism evidence="1 2">
    <name type="scientific">Aliigemmobacter aestuarii</name>
    <dbReference type="NCBI Taxonomy" id="1445661"/>
    <lineage>
        <taxon>Bacteria</taxon>
        <taxon>Pseudomonadati</taxon>
        <taxon>Pseudomonadota</taxon>
        <taxon>Alphaproteobacteria</taxon>
        <taxon>Rhodobacterales</taxon>
        <taxon>Paracoccaceae</taxon>
        <taxon>Aliigemmobacter</taxon>
    </lineage>
</organism>
<accession>A0A4S3MKV1</accession>
<comment type="caution">
    <text evidence="1">The sequence shown here is derived from an EMBL/GenBank/DDBJ whole genome shotgun (WGS) entry which is preliminary data.</text>
</comment>
<dbReference type="RefSeq" id="WP_136395288.1">
    <property type="nucleotide sequence ID" value="NZ_SSND01000004.1"/>
</dbReference>
<dbReference type="Proteomes" id="UP000309450">
    <property type="component" value="Unassembled WGS sequence"/>
</dbReference>